<reference evidence="1 2" key="1">
    <citation type="submission" date="2019-05" db="EMBL/GenBank/DDBJ databases">
        <title>The compact genome of Giardia muris reveals important steps in the evolution of intestinal protozoan parasites.</title>
        <authorList>
            <person name="Xu F."/>
            <person name="Jimenez-Gonzalez A."/>
            <person name="Einarsson E."/>
            <person name="Astvaldsson A."/>
            <person name="Peirasmaki D."/>
            <person name="Eckmann L."/>
            <person name="Andersson J.O."/>
            <person name="Svard S.G."/>
            <person name="Jerlstrom-Hultqvist J."/>
        </authorList>
    </citation>
    <scope>NUCLEOTIDE SEQUENCE [LARGE SCALE GENOMIC DNA]</scope>
    <source>
        <strain evidence="1 2">Roberts-Thomson</strain>
    </source>
</reference>
<evidence type="ECO:0000313" key="1">
    <source>
        <dbReference type="EMBL" id="TNJ28684.1"/>
    </source>
</evidence>
<dbReference type="GO" id="GO:0016765">
    <property type="term" value="F:transferase activity, transferring alkyl or aryl (other than methyl) groups"/>
    <property type="evidence" value="ECO:0007669"/>
    <property type="project" value="InterPro"/>
</dbReference>
<gene>
    <name evidence="1" type="ORF">GMRT_13211</name>
</gene>
<comment type="caution">
    <text evidence="1">The sequence shown here is derived from an EMBL/GenBank/DDBJ whole genome shotgun (WGS) entry which is preliminary data.</text>
</comment>
<evidence type="ECO:0000313" key="2">
    <source>
        <dbReference type="Proteomes" id="UP000315496"/>
    </source>
</evidence>
<dbReference type="AlphaFoldDB" id="A0A4Z1SS27"/>
<dbReference type="VEuPathDB" id="GiardiaDB:GMRT_13211"/>
<sequence>MRLERTSFWARLAREQAPGLLPRHLVLVANGDGRTHFAEDSHLVPKLSCLTTLLEAFHISHLTLVPVAVFSMKLSGAAQREALRQLTDELESLRELAEVESVHPRVVICTPLDDSPDDGMLSSLLQAAVAINKLTEDAAKKLIIYIHPRHSSLSTLLRASEILTSQSMTTESRPFSPEAVTRGLSLAVGLDKFYPPPPDLVLISSGEPRLGDIMLWETTLASCLILWRERALCLRPSSLRLWWIITRWQLFRMAARGPECPLRSKNRYQRPGIRRCIDTAESVSAVCAEDDDDGECSDASEASRGCFIYVTTPPSDAPGARQRLRK</sequence>
<keyword evidence="2" id="KW-1185">Reference proteome</keyword>
<name>A0A4Z1SS27_GIAMU</name>
<dbReference type="OrthoDB" id="10252521at2759"/>
<dbReference type="Gene3D" id="3.40.1180.10">
    <property type="entry name" value="Decaprenyl diphosphate synthase-like"/>
    <property type="match status" value="1"/>
</dbReference>
<dbReference type="InterPro" id="IPR036424">
    <property type="entry name" value="UPP_synth-like_sf"/>
</dbReference>
<proteinExistence type="predicted"/>
<protein>
    <submittedName>
        <fullName evidence="1">Putative undecaprenyl diphosphate synthase</fullName>
    </submittedName>
</protein>
<accession>A0A4Z1SS27</accession>
<dbReference type="SUPFAM" id="SSF64005">
    <property type="entry name" value="Undecaprenyl diphosphate synthase"/>
    <property type="match status" value="1"/>
</dbReference>
<organism evidence="1 2">
    <name type="scientific">Giardia muris</name>
    <dbReference type="NCBI Taxonomy" id="5742"/>
    <lineage>
        <taxon>Eukaryota</taxon>
        <taxon>Metamonada</taxon>
        <taxon>Diplomonadida</taxon>
        <taxon>Hexamitidae</taxon>
        <taxon>Giardiinae</taxon>
        <taxon>Giardia</taxon>
    </lineage>
</organism>
<dbReference type="Proteomes" id="UP000315496">
    <property type="component" value="Chromosome 2"/>
</dbReference>
<dbReference type="EMBL" id="VDLU01000002">
    <property type="protein sequence ID" value="TNJ28684.1"/>
    <property type="molecule type" value="Genomic_DNA"/>
</dbReference>